<dbReference type="InterPro" id="IPR048517">
    <property type="entry name" value="DENR_N"/>
</dbReference>
<dbReference type="EMBL" id="HG002301">
    <property type="protein sequence ID" value="CDF41043.1"/>
    <property type="molecule type" value="Genomic_DNA"/>
</dbReference>
<dbReference type="STRING" id="2769.R7QTM7"/>
<keyword evidence="4" id="KW-1185">Reference proteome</keyword>
<dbReference type="PhylomeDB" id="R7QTM7"/>
<dbReference type="KEGG" id="ccp:CHC_T00007657001"/>
<dbReference type="InterPro" id="IPR036877">
    <property type="entry name" value="SUI1_dom_sf"/>
</dbReference>
<dbReference type="GO" id="GO:0003729">
    <property type="term" value="F:mRNA binding"/>
    <property type="evidence" value="ECO:0007669"/>
    <property type="project" value="TreeGrafter"/>
</dbReference>
<dbReference type="GO" id="GO:0003743">
    <property type="term" value="F:translation initiation factor activity"/>
    <property type="evidence" value="ECO:0007669"/>
    <property type="project" value="InterPro"/>
</dbReference>
<accession>R7QTM7</accession>
<evidence type="ECO:0000256" key="1">
    <source>
        <dbReference type="SAM" id="MobiDB-lite"/>
    </source>
</evidence>
<dbReference type="Pfam" id="PF21023">
    <property type="entry name" value="DENR_N"/>
    <property type="match status" value="1"/>
</dbReference>
<dbReference type="Proteomes" id="UP000012073">
    <property type="component" value="Unassembled WGS sequence"/>
</dbReference>
<evidence type="ECO:0000313" key="4">
    <source>
        <dbReference type="Proteomes" id="UP000012073"/>
    </source>
</evidence>
<dbReference type="OMA" id="EVFEIDM"/>
<dbReference type="Pfam" id="PF01253">
    <property type="entry name" value="SUI1"/>
    <property type="match status" value="1"/>
</dbReference>
<dbReference type="RefSeq" id="XP_005711337.1">
    <property type="nucleotide sequence ID" value="XM_005711280.1"/>
</dbReference>
<proteinExistence type="predicted"/>
<dbReference type="GO" id="GO:0001731">
    <property type="term" value="P:formation of translation preinitiation complex"/>
    <property type="evidence" value="ECO:0007669"/>
    <property type="project" value="TreeGrafter"/>
</dbReference>
<evidence type="ECO:0000259" key="2">
    <source>
        <dbReference type="PROSITE" id="PS50296"/>
    </source>
</evidence>
<dbReference type="SUPFAM" id="SSF55159">
    <property type="entry name" value="eIF1-like"/>
    <property type="match status" value="1"/>
</dbReference>
<dbReference type="PANTHER" id="PTHR12789">
    <property type="entry name" value="DENSITY-REGULATED PROTEIN HOMOLOG"/>
    <property type="match status" value="1"/>
</dbReference>
<reference evidence="4" key="1">
    <citation type="journal article" date="2013" name="Proc. Natl. Acad. Sci. U.S.A.">
        <title>Genome structure and metabolic features in the red seaweed Chondrus crispus shed light on evolution of the Archaeplastida.</title>
        <authorList>
            <person name="Collen J."/>
            <person name="Porcel B."/>
            <person name="Carre W."/>
            <person name="Ball S.G."/>
            <person name="Chaparro C."/>
            <person name="Tonon T."/>
            <person name="Barbeyron T."/>
            <person name="Michel G."/>
            <person name="Noel B."/>
            <person name="Valentin K."/>
            <person name="Elias M."/>
            <person name="Artiguenave F."/>
            <person name="Arun A."/>
            <person name="Aury J.M."/>
            <person name="Barbosa-Neto J.F."/>
            <person name="Bothwell J.H."/>
            <person name="Bouget F.Y."/>
            <person name="Brillet L."/>
            <person name="Cabello-Hurtado F."/>
            <person name="Capella-Gutierrez S."/>
            <person name="Charrier B."/>
            <person name="Cladiere L."/>
            <person name="Cock J.M."/>
            <person name="Coelho S.M."/>
            <person name="Colleoni C."/>
            <person name="Czjzek M."/>
            <person name="Da Silva C."/>
            <person name="Delage L."/>
            <person name="Denoeud F."/>
            <person name="Deschamps P."/>
            <person name="Dittami S.M."/>
            <person name="Gabaldon T."/>
            <person name="Gachon C.M."/>
            <person name="Groisillier A."/>
            <person name="Herve C."/>
            <person name="Jabbari K."/>
            <person name="Katinka M."/>
            <person name="Kloareg B."/>
            <person name="Kowalczyk N."/>
            <person name="Labadie K."/>
            <person name="Leblanc C."/>
            <person name="Lopez P.J."/>
            <person name="McLachlan D.H."/>
            <person name="Meslet-Cladiere L."/>
            <person name="Moustafa A."/>
            <person name="Nehr Z."/>
            <person name="Nyvall Collen P."/>
            <person name="Panaud O."/>
            <person name="Partensky F."/>
            <person name="Poulain J."/>
            <person name="Rensing S.A."/>
            <person name="Rousvoal S."/>
            <person name="Samson G."/>
            <person name="Symeonidi A."/>
            <person name="Weissenbach J."/>
            <person name="Zambounis A."/>
            <person name="Wincker P."/>
            <person name="Boyen C."/>
        </authorList>
    </citation>
    <scope>NUCLEOTIDE SEQUENCE [LARGE SCALE GENOMIC DNA]</scope>
    <source>
        <strain evidence="4">cv. Stackhouse</strain>
    </source>
</reference>
<feature type="compositionally biased region" description="Polar residues" evidence="1">
    <location>
        <begin position="10"/>
        <end position="19"/>
    </location>
</feature>
<dbReference type="OrthoDB" id="277199at2759"/>
<dbReference type="InterPro" id="IPR001950">
    <property type="entry name" value="SUI1"/>
</dbReference>
<name>R7QTM7_CHOCR</name>
<sequence>MDAGAPPVDDTSNAASASDQVAAEEPQGPQADPRYPLKVQYCSVCTLPAEVHEYHSRNQFQKCKEWLRKHAPEHFPDMFPDEIAARLEAVRIAEESGNAVVMPGADEDEDEDAIKVAVPIEQKTSGGKKKKAAAEIVLMLGQRKGKKQVTIVYGLDLFGIKLKEAAKAAKRKFATGSSITVSADNRDVIEIQGSRQEDFAELVHKEWGVPKEAVYIVNAQKKKVKAFP</sequence>
<dbReference type="GO" id="GO:0002188">
    <property type="term" value="P:translation reinitiation"/>
    <property type="evidence" value="ECO:0007669"/>
    <property type="project" value="TreeGrafter"/>
</dbReference>
<gene>
    <name evidence="3" type="ORF">CHC_T00007657001</name>
</gene>
<dbReference type="Gramene" id="CDF41043">
    <property type="protein sequence ID" value="CDF41043"/>
    <property type="gene ID" value="CHC_T00007657001"/>
</dbReference>
<dbReference type="Gene3D" id="3.30.780.10">
    <property type="entry name" value="SUI1-like domain"/>
    <property type="match status" value="1"/>
</dbReference>
<dbReference type="AlphaFoldDB" id="R7QTM7"/>
<dbReference type="PANTHER" id="PTHR12789:SF0">
    <property type="entry name" value="DENSITY-REGULATED PROTEIN"/>
    <property type="match status" value="1"/>
</dbReference>
<dbReference type="InterPro" id="IPR050318">
    <property type="entry name" value="DENR/SUI1_TIF"/>
</dbReference>
<evidence type="ECO:0000313" key="3">
    <source>
        <dbReference type="EMBL" id="CDF41043.1"/>
    </source>
</evidence>
<feature type="domain" description="SUI1" evidence="2">
    <location>
        <begin position="136"/>
        <end position="207"/>
    </location>
</feature>
<dbReference type="PROSITE" id="PS50296">
    <property type="entry name" value="SUI1"/>
    <property type="match status" value="1"/>
</dbReference>
<protein>
    <recommendedName>
        <fullName evidence="2">SUI1 domain-containing protein</fullName>
    </recommendedName>
</protein>
<feature type="region of interest" description="Disordered" evidence="1">
    <location>
        <begin position="1"/>
        <end position="34"/>
    </location>
</feature>
<organism evidence="3 4">
    <name type="scientific">Chondrus crispus</name>
    <name type="common">Carrageen Irish moss</name>
    <name type="synonym">Polymorpha crispa</name>
    <dbReference type="NCBI Taxonomy" id="2769"/>
    <lineage>
        <taxon>Eukaryota</taxon>
        <taxon>Rhodophyta</taxon>
        <taxon>Florideophyceae</taxon>
        <taxon>Rhodymeniophycidae</taxon>
        <taxon>Gigartinales</taxon>
        <taxon>Gigartinaceae</taxon>
        <taxon>Chondrus</taxon>
    </lineage>
</organism>
<dbReference type="GeneID" id="17319054"/>